<evidence type="ECO:0000313" key="6">
    <source>
        <dbReference type="EMBL" id="BBL34095.1"/>
    </source>
</evidence>
<dbReference type="Pfam" id="PF04234">
    <property type="entry name" value="CopC"/>
    <property type="match status" value="1"/>
</dbReference>
<dbReference type="SUPFAM" id="SSF81296">
    <property type="entry name" value="E set domains"/>
    <property type="match status" value="1"/>
</dbReference>
<dbReference type="GO" id="GO:0030313">
    <property type="term" value="C:cell envelope"/>
    <property type="evidence" value="ECO:0007669"/>
    <property type="project" value="UniProtKB-SubCell"/>
</dbReference>
<dbReference type="InterPro" id="IPR007348">
    <property type="entry name" value="CopC_dom"/>
</dbReference>
<keyword evidence="3" id="KW-0732">Signal</keyword>
<dbReference type="GO" id="GO:0005886">
    <property type="term" value="C:plasma membrane"/>
    <property type="evidence" value="ECO:0007669"/>
    <property type="project" value="TreeGrafter"/>
</dbReference>
<protein>
    <submittedName>
        <fullName evidence="6">Protein YobA</fullName>
    </submittedName>
</protein>
<dbReference type="AlphaFoldDB" id="A0A4Y1YQ90"/>
<name>A0A4Y1YQ90_9PROT</name>
<dbReference type="KEGG" id="nst:Nstercoris_00324"/>
<evidence type="ECO:0000256" key="3">
    <source>
        <dbReference type="ARBA" id="ARBA00022729"/>
    </source>
</evidence>
<dbReference type="Proteomes" id="UP000316473">
    <property type="component" value="Chromosome"/>
</dbReference>
<evidence type="ECO:0000256" key="4">
    <source>
        <dbReference type="ARBA" id="ARBA00023008"/>
    </source>
</evidence>
<dbReference type="GO" id="GO:0005507">
    <property type="term" value="F:copper ion binding"/>
    <property type="evidence" value="ECO:0007669"/>
    <property type="project" value="InterPro"/>
</dbReference>
<keyword evidence="4" id="KW-0186">Copper</keyword>
<keyword evidence="7" id="KW-1185">Reference proteome</keyword>
<evidence type="ECO:0000256" key="1">
    <source>
        <dbReference type="ARBA" id="ARBA00004196"/>
    </source>
</evidence>
<proteinExistence type="predicted"/>
<accession>A0A4Y1YQ90</accession>
<evidence type="ECO:0000256" key="2">
    <source>
        <dbReference type="ARBA" id="ARBA00022723"/>
    </source>
</evidence>
<evidence type="ECO:0000313" key="7">
    <source>
        <dbReference type="Proteomes" id="UP000316473"/>
    </source>
</evidence>
<dbReference type="InterPro" id="IPR014755">
    <property type="entry name" value="Cu-Rt/internalin_Ig-like"/>
</dbReference>
<dbReference type="PANTHER" id="PTHR34820">
    <property type="entry name" value="INNER MEMBRANE PROTEIN YEBZ"/>
    <property type="match status" value="1"/>
</dbReference>
<dbReference type="EMBL" id="AP019755">
    <property type="protein sequence ID" value="BBL34095.1"/>
    <property type="molecule type" value="Genomic_DNA"/>
</dbReference>
<keyword evidence="2" id="KW-0479">Metal-binding</keyword>
<dbReference type="Gene3D" id="2.60.40.1220">
    <property type="match status" value="1"/>
</dbReference>
<gene>
    <name evidence="6" type="ORF">Nstercoris_00324</name>
</gene>
<feature type="domain" description="CopC" evidence="5">
    <location>
        <begin position="42"/>
        <end position="137"/>
    </location>
</feature>
<dbReference type="GO" id="GO:0046688">
    <property type="term" value="P:response to copper ion"/>
    <property type="evidence" value="ECO:0007669"/>
    <property type="project" value="InterPro"/>
</dbReference>
<dbReference type="GO" id="GO:0042597">
    <property type="term" value="C:periplasmic space"/>
    <property type="evidence" value="ECO:0007669"/>
    <property type="project" value="InterPro"/>
</dbReference>
<reference evidence="6 7" key="1">
    <citation type="submission" date="2019-06" db="EMBL/GenBank/DDBJ databases">
        <title>Nitrosomonas stercoris KYUHI-S whole genome shotgun sequence.</title>
        <authorList>
            <person name="Nakagawa T."/>
            <person name="Tsuchiya Y."/>
            <person name="Takahashi R."/>
        </authorList>
    </citation>
    <scope>NUCLEOTIDE SEQUENCE [LARGE SCALE GENOMIC DNA]</scope>
    <source>
        <strain evidence="6 7">KYUHI-S</strain>
    </source>
</reference>
<dbReference type="PANTHER" id="PTHR34820:SF4">
    <property type="entry name" value="INNER MEMBRANE PROTEIN YEBZ"/>
    <property type="match status" value="1"/>
</dbReference>
<dbReference type="InterPro" id="IPR014756">
    <property type="entry name" value="Ig_E-set"/>
</dbReference>
<sequence length="138" mass="15443">MRKDSHFNSVLSKVLASIKASAVVLNFALIALIFYPNTVFAHAELIKSEPASRATLTTSPEQIKLWFNEEIEVDYASLSLTDKSGKVLTDAKPMGLPDDAKSIYLELPELEKGRYTVNYRVLSVDGHVMESEYKFTVK</sequence>
<dbReference type="GO" id="GO:0006825">
    <property type="term" value="P:copper ion transport"/>
    <property type="evidence" value="ECO:0007669"/>
    <property type="project" value="InterPro"/>
</dbReference>
<evidence type="ECO:0000259" key="5">
    <source>
        <dbReference type="Pfam" id="PF04234"/>
    </source>
</evidence>
<dbReference type="InterPro" id="IPR032694">
    <property type="entry name" value="CopC/D"/>
</dbReference>
<comment type="subcellular location">
    <subcellularLocation>
        <location evidence="1">Cell envelope</location>
    </subcellularLocation>
</comment>
<organism evidence="6 7">
    <name type="scientific">Nitrosomonas stercoris</name>
    <dbReference type="NCBI Taxonomy" id="1444684"/>
    <lineage>
        <taxon>Bacteria</taxon>
        <taxon>Pseudomonadati</taxon>
        <taxon>Pseudomonadota</taxon>
        <taxon>Betaproteobacteria</taxon>
        <taxon>Nitrosomonadales</taxon>
        <taxon>Nitrosomonadaceae</taxon>
        <taxon>Nitrosomonas</taxon>
    </lineage>
</organism>